<dbReference type="AlphaFoldDB" id="A0AAE3GJG8"/>
<feature type="transmembrane region" description="Helical" evidence="2">
    <location>
        <begin position="303"/>
        <end position="322"/>
    </location>
</feature>
<keyword evidence="4" id="KW-1185">Reference proteome</keyword>
<feature type="transmembrane region" description="Helical" evidence="2">
    <location>
        <begin position="121"/>
        <end position="145"/>
    </location>
</feature>
<proteinExistence type="predicted"/>
<accession>A0AAE3GJG8</accession>
<feature type="transmembrane region" description="Helical" evidence="2">
    <location>
        <begin position="222"/>
        <end position="245"/>
    </location>
</feature>
<dbReference type="EMBL" id="JAMTCK010000018">
    <property type="protein sequence ID" value="MCP2169366.1"/>
    <property type="molecule type" value="Genomic_DNA"/>
</dbReference>
<gene>
    <name evidence="3" type="ORF">LX83_006251</name>
</gene>
<organism evidence="3 4">
    <name type="scientific">Goodfellowiella coeruleoviolacea</name>
    <dbReference type="NCBI Taxonomy" id="334858"/>
    <lineage>
        <taxon>Bacteria</taxon>
        <taxon>Bacillati</taxon>
        <taxon>Actinomycetota</taxon>
        <taxon>Actinomycetes</taxon>
        <taxon>Pseudonocardiales</taxon>
        <taxon>Pseudonocardiaceae</taxon>
        <taxon>Goodfellowiella</taxon>
    </lineage>
</organism>
<dbReference type="GO" id="GO:0140359">
    <property type="term" value="F:ABC-type transporter activity"/>
    <property type="evidence" value="ECO:0007669"/>
    <property type="project" value="InterPro"/>
</dbReference>
<dbReference type="Proteomes" id="UP001206128">
    <property type="component" value="Unassembled WGS sequence"/>
</dbReference>
<dbReference type="PANTHER" id="PTHR37305:SF1">
    <property type="entry name" value="MEMBRANE PROTEIN"/>
    <property type="match status" value="1"/>
</dbReference>
<protein>
    <submittedName>
        <fullName evidence="3">ABC-2 type transport system permease protein</fullName>
    </submittedName>
</protein>
<evidence type="ECO:0000256" key="1">
    <source>
        <dbReference type="SAM" id="MobiDB-lite"/>
    </source>
</evidence>
<keyword evidence="2" id="KW-0472">Membrane</keyword>
<feature type="transmembrane region" description="Helical" evidence="2">
    <location>
        <begin position="252"/>
        <end position="269"/>
    </location>
</feature>
<feature type="transmembrane region" description="Helical" evidence="2">
    <location>
        <begin position="177"/>
        <end position="202"/>
    </location>
</feature>
<feature type="compositionally biased region" description="Basic and acidic residues" evidence="1">
    <location>
        <begin position="1"/>
        <end position="17"/>
    </location>
</feature>
<evidence type="ECO:0000313" key="3">
    <source>
        <dbReference type="EMBL" id="MCP2169366.1"/>
    </source>
</evidence>
<sequence>MNAREHGPAERGRRREAATGAGGTGGGHDVHTDPAAVAEFTELAEHEHLGVSPVGAAAGYRAGRTLPLRVELARQLGRRRTQLLLGFLVLLPFLLVLAFELGSDSASQRSGGFVDLATSSAPNFVVFVLFVSGNFLLPMIVALFFGDTVASEASWSSLKYLLAIPVPRLRLLRQKALASALLSLFALVLLPAVALVVGLVWYGTGQLVSPSGEALPFGDGLVAVLLAVGYLAVHLCWVAGVALFLSVLTDAPLGAVGGAVLISILSQILDQITALEDLRDYLPTHYAFAWSDLLSSEADWGDMTRGAFSALAFALVFTLLAARRFTTKDITS</sequence>
<evidence type="ECO:0000313" key="4">
    <source>
        <dbReference type="Proteomes" id="UP001206128"/>
    </source>
</evidence>
<dbReference type="Pfam" id="PF12679">
    <property type="entry name" value="ABC2_membrane_2"/>
    <property type="match status" value="1"/>
</dbReference>
<keyword evidence="2" id="KW-0812">Transmembrane</keyword>
<evidence type="ECO:0000256" key="2">
    <source>
        <dbReference type="SAM" id="Phobius"/>
    </source>
</evidence>
<reference evidence="3" key="1">
    <citation type="submission" date="2022-06" db="EMBL/GenBank/DDBJ databases">
        <title>Genomic Encyclopedia of Archaeal and Bacterial Type Strains, Phase II (KMG-II): from individual species to whole genera.</title>
        <authorList>
            <person name="Goeker M."/>
        </authorList>
    </citation>
    <scope>NUCLEOTIDE SEQUENCE</scope>
    <source>
        <strain evidence="3">DSM 43935</strain>
    </source>
</reference>
<keyword evidence="2" id="KW-1133">Transmembrane helix</keyword>
<dbReference type="GO" id="GO:0005886">
    <property type="term" value="C:plasma membrane"/>
    <property type="evidence" value="ECO:0007669"/>
    <property type="project" value="UniProtKB-SubCell"/>
</dbReference>
<name>A0AAE3GJG8_9PSEU</name>
<dbReference type="PANTHER" id="PTHR37305">
    <property type="entry name" value="INTEGRAL MEMBRANE PROTEIN-RELATED"/>
    <property type="match status" value="1"/>
</dbReference>
<feature type="region of interest" description="Disordered" evidence="1">
    <location>
        <begin position="1"/>
        <end position="32"/>
    </location>
</feature>
<comment type="caution">
    <text evidence="3">The sequence shown here is derived from an EMBL/GenBank/DDBJ whole genome shotgun (WGS) entry which is preliminary data.</text>
</comment>
<feature type="transmembrane region" description="Helical" evidence="2">
    <location>
        <begin position="83"/>
        <end position="101"/>
    </location>
</feature>